<dbReference type="SMART" id="SM00827">
    <property type="entry name" value="PKS_AT"/>
    <property type="match status" value="1"/>
</dbReference>
<dbReference type="EMBL" id="VIWT01000003">
    <property type="protein sequence ID" value="TWF90020.1"/>
    <property type="molecule type" value="Genomic_DNA"/>
</dbReference>
<evidence type="ECO:0000256" key="1">
    <source>
        <dbReference type="ARBA" id="ARBA00004792"/>
    </source>
</evidence>
<dbReference type="InterPro" id="IPR020806">
    <property type="entry name" value="PKS_PP-bd"/>
</dbReference>
<evidence type="ECO:0000256" key="7">
    <source>
        <dbReference type="ARBA" id="ARBA00023315"/>
    </source>
</evidence>
<dbReference type="Pfam" id="PF14765">
    <property type="entry name" value="PS-DH"/>
    <property type="match status" value="1"/>
</dbReference>
<feature type="region of interest" description="Disordered" evidence="9">
    <location>
        <begin position="2047"/>
        <end position="2076"/>
    </location>
</feature>
<dbReference type="Pfam" id="PF02801">
    <property type="entry name" value="Ketoacyl-synt_C"/>
    <property type="match status" value="1"/>
</dbReference>
<dbReference type="InterPro" id="IPR013154">
    <property type="entry name" value="ADH-like_N"/>
</dbReference>
<dbReference type="InterPro" id="IPR001227">
    <property type="entry name" value="Ac_transferase_dom_sf"/>
</dbReference>
<dbReference type="GO" id="GO:0006633">
    <property type="term" value="P:fatty acid biosynthetic process"/>
    <property type="evidence" value="ECO:0007669"/>
    <property type="project" value="InterPro"/>
</dbReference>
<feature type="compositionally biased region" description="Basic and acidic residues" evidence="9">
    <location>
        <begin position="1194"/>
        <end position="1206"/>
    </location>
</feature>
<dbReference type="Gene3D" id="1.10.1200.10">
    <property type="entry name" value="ACP-like"/>
    <property type="match status" value="1"/>
</dbReference>
<keyword evidence="7" id="KW-0012">Acyltransferase</keyword>
<dbReference type="Pfam" id="PF00550">
    <property type="entry name" value="PP-binding"/>
    <property type="match status" value="1"/>
</dbReference>
<proteinExistence type="predicted"/>
<accession>A0A561TSE0</accession>
<evidence type="ECO:0000256" key="9">
    <source>
        <dbReference type="SAM" id="MobiDB-lite"/>
    </source>
</evidence>
<dbReference type="InterPro" id="IPR020843">
    <property type="entry name" value="ER"/>
</dbReference>
<dbReference type="GO" id="GO:0071770">
    <property type="term" value="P:DIM/DIP cell wall layer assembly"/>
    <property type="evidence" value="ECO:0007669"/>
    <property type="project" value="TreeGrafter"/>
</dbReference>
<dbReference type="GO" id="GO:0017000">
    <property type="term" value="P:antibiotic biosynthetic process"/>
    <property type="evidence" value="ECO:0007669"/>
    <property type="project" value="UniProtKB-KW"/>
</dbReference>
<dbReference type="Gene3D" id="3.40.366.10">
    <property type="entry name" value="Malonyl-Coenzyme A Acyl Carrier Protein, domain 2"/>
    <property type="match status" value="1"/>
</dbReference>
<dbReference type="Pfam" id="PF13602">
    <property type="entry name" value="ADH_zinc_N_2"/>
    <property type="match status" value="1"/>
</dbReference>
<dbReference type="InterPro" id="IPR011032">
    <property type="entry name" value="GroES-like_sf"/>
</dbReference>
<dbReference type="GO" id="GO:0005737">
    <property type="term" value="C:cytoplasm"/>
    <property type="evidence" value="ECO:0007669"/>
    <property type="project" value="TreeGrafter"/>
</dbReference>
<sequence>MHFDRPSSAIAVVGMSGRFPGAKDVDALWRVLEERRETVATAPADRAWMRELHDPEPRTPGRIPTDRGGFLPGIDRFDGFFFDMSPREAQRTDPQLRLLLETAHEVLEDACMPRERLADASAGVFVGANSGDYLLRHLPDLDALDIYSELGTARSVYSGKLSYALGLDGPSLSVDTACSSSLLAVHLACESLRAGECEVALAGGVNLILTPHTHLTFGWAGGLSPDGSCKFADASANGFVRSEAVGLVLLKPLDAALADGDRIRAVILGSATNNNGFTGNGLAAPSRSAQVAVLRRALRSAGRSAAEVDFVEAHGTGTPLGDRVELAALGEVLAVPGERETPCLVGSVKTNLGHTEAAAGITGLIKAVLCMERRRFPGNPHLLVPNPDVDWRGGLLRVPADTVELAAAGQPLLAGVNSFGVSGSNVHLVLESAPVPSRVRTAPAAARTAPRSPVVLPLAARSGPALAALADRYRSALRESGDAGPAELCRAAAQGRTHWERRLAVTGGSAGELAEALAGAADRRSGSAEGSPRVVFVFPGQGSQWLGMGRELLDHEPVFRATLEKCEEIVGEHAGWSLLEALRSDDAAWQRRTSRVQPALWAVGVALADLWRSWGIEPAAVVGQSQGEIAAAYCAGALSLAEAGRLSCVRAELLERLAPPGAMARIGAGPAQARALLAEFAPDASVAVEESGSATVVAGAPDEIGALVLGCEERGIACRSVKVAYAAHSARIDPVRRPLGEALRGLAPTATRVPFLSTVTGAQTPGTALDAAYWWRNLRETVRLDAAVRAARGPAPTVFLEVSPHPLLTAALDAQAGPADLVLGSLWRDEPERLSLYGSLGRLYEAGADVDWSAVQGPADRTAAPPLPRYPWQRERHWYQAPGYRWPEIGAEQQEQQEWPESPERPEWPESPEHPLLGDPLDLTGRAVYLMDHQVGGTPVLAGAALVELLLAQAAPARELVGIEFTEALPLAVGAGLRLRAGAAGVGADDAAGPGATGPAGLVAESRTGTSAHWVRHARAAVGNGGPPPAAAESPAAVRERGTRLDGAEFYRRHSAGANSWGGAFAGVREIWLGPAECLARVAVPPAAGHLVHPVLLDACMQPVAALLAHTADADAGRGFVLSGIDRVWAGAIPQGGHVWSHVRLVGHGGGSAVADITISDEEGNVVMAVTGVRSAALTAGAAPTAEPWATEARGTEARGTARADAETFPGPVADRSDWVRRIQWHPVDLPTAPSGRSGGNWLLLGADGPLGRRLARALTRSGAEVTQVAELPGSAGAVRELLDEAAEDGALDGVIALWTSPVPGADEPGASSERVQEEAVRGCAVLSTLVGAVASGAGPVRLYAVTRGAQQAPDGAAVPVHAPWRSALWGLGLVAGQENPGPGLTMVDLDPDPDPGQTEAADAARLAQLVLSGVAEPRVALRGTQVLAPRLDPAPAPTAARARELVGDGGLTGLELRDVARPLPGPGEVEIEVSHAGLNFHDVLALTGTDLTHPAGPPKLGCESAGTVTAVGEGVGELAVGDRVLAFAYPALRSHVLAPAALVRRRPDGLGAAEAAALPAAHATAYHALVEQARLAPGECVLIHSATGGVGLAAIDIARMCGATVYATAGTPAKRSLLRQMGVAKVGDSRSTRFAEEFRDPDDPERGGVDVVLGTQIGDAVEANFGLLNPFGRYVDLAVNDIAAHRPLPMGVFTRSRCYLPVNLVDLYEHGRERLAALVRTVTDLVAEGLLAPPAPRVFPVEDAAEAFALLARSGHTGKVVLSFPTRERAGDRGPVQIRPGATYLVTGGLSGVGGLASRWLAQRGAGHLLLTGRTPESALAAADPRGRLLAELRATGTQVEYAALDAADESALAALLERRRRDGLPAVAGAVHSAVSLQSGPADGLTAEELRETFGPKVAGGWALHRALADEPLDFFTLFSSAVSVLGGLALGHHLGAYAAANAFTDALAAHRLAQGLPATVVNWGYWSEVGLAARLSASNGHDVRPRGMFPLAPDDAPRLFDTHLTAPGRHLLFPPADWNAYLAAYPQDKGNPLLAELAPTATRSTPATAPVPVLPVAGPQPPAPPQRPTPTAPLRHDPAQLTAYLKERLSGILGMRADQIDAARAMNRFGLDSLMATQLRSGLRKDFGIDAPLSRLMGSDPLSAVAAALASEAPGETG</sequence>
<dbReference type="InterPro" id="IPR032821">
    <property type="entry name" value="PKS_assoc"/>
</dbReference>
<keyword evidence="6" id="KW-0511">Multifunctional enzyme</keyword>
<dbReference type="InterPro" id="IPR020841">
    <property type="entry name" value="PKS_Beta-ketoAc_synthase_dom"/>
</dbReference>
<dbReference type="PROSITE" id="PS52019">
    <property type="entry name" value="PKS_MFAS_DH"/>
    <property type="match status" value="1"/>
</dbReference>
<keyword evidence="4 13" id="KW-0808">Transferase</keyword>
<comment type="caution">
    <text evidence="13">The sequence shown here is derived from an EMBL/GenBank/DDBJ whole genome shotgun (WGS) entry which is preliminary data.</text>
</comment>
<dbReference type="PANTHER" id="PTHR43775">
    <property type="entry name" value="FATTY ACID SYNTHASE"/>
    <property type="match status" value="1"/>
</dbReference>
<evidence type="ECO:0000259" key="11">
    <source>
        <dbReference type="PROSITE" id="PS52004"/>
    </source>
</evidence>
<evidence type="ECO:0000256" key="5">
    <source>
        <dbReference type="ARBA" id="ARBA00023194"/>
    </source>
</evidence>
<feature type="compositionally biased region" description="Basic and acidic residues" evidence="9">
    <location>
        <begin position="902"/>
        <end position="913"/>
    </location>
</feature>
<dbReference type="Gene3D" id="3.10.129.110">
    <property type="entry name" value="Polyketide synthase dehydratase"/>
    <property type="match status" value="1"/>
</dbReference>
<feature type="domain" description="Carrier" evidence="10">
    <location>
        <begin position="2079"/>
        <end position="2156"/>
    </location>
</feature>
<protein>
    <submittedName>
        <fullName evidence="13">Acyl transferase domain-containing protein</fullName>
    </submittedName>
</protein>
<feature type="compositionally biased region" description="Low complexity" evidence="9">
    <location>
        <begin position="1184"/>
        <end position="1193"/>
    </location>
</feature>
<evidence type="ECO:0000259" key="10">
    <source>
        <dbReference type="PROSITE" id="PS50075"/>
    </source>
</evidence>
<dbReference type="InterPro" id="IPR014030">
    <property type="entry name" value="Ketoacyl_synth_N"/>
</dbReference>
<organism evidence="13 14">
    <name type="scientific">Kitasatospora viridis</name>
    <dbReference type="NCBI Taxonomy" id="281105"/>
    <lineage>
        <taxon>Bacteria</taxon>
        <taxon>Bacillati</taxon>
        <taxon>Actinomycetota</taxon>
        <taxon>Actinomycetes</taxon>
        <taxon>Kitasatosporales</taxon>
        <taxon>Streptomycetaceae</taxon>
        <taxon>Kitasatospora</taxon>
    </lineage>
</organism>
<dbReference type="CDD" id="cd05195">
    <property type="entry name" value="enoyl_red"/>
    <property type="match status" value="1"/>
</dbReference>
<dbReference type="Proteomes" id="UP000317940">
    <property type="component" value="Unassembled WGS sequence"/>
</dbReference>
<dbReference type="InterPro" id="IPR016035">
    <property type="entry name" value="Acyl_Trfase/lysoPLipase"/>
</dbReference>
<dbReference type="Gene3D" id="3.40.50.720">
    <property type="entry name" value="NAD(P)-binding Rossmann-like Domain"/>
    <property type="match status" value="3"/>
</dbReference>
<keyword evidence="14" id="KW-1185">Reference proteome</keyword>
<dbReference type="GO" id="GO:0031177">
    <property type="term" value="F:phosphopantetheine binding"/>
    <property type="evidence" value="ECO:0007669"/>
    <property type="project" value="InterPro"/>
</dbReference>
<dbReference type="SUPFAM" id="SSF50129">
    <property type="entry name" value="GroES-like"/>
    <property type="match status" value="1"/>
</dbReference>
<keyword evidence="5" id="KW-0045">Antibiotic biosynthesis</keyword>
<keyword evidence="2" id="KW-0596">Phosphopantetheine</keyword>
<reference evidence="13 14" key="1">
    <citation type="submission" date="2019-06" db="EMBL/GenBank/DDBJ databases">
        <title>Sequencing the genomes of 1000 actinobacteria strains.</title>
        <authorList>
            <person name="Klenk H.-P."/>
        </authorList>
    </citation>
    <scope>NUCLEOTIDE SEQUENCE [LARGE SCALE GENOMIC DNA]</scope>
    <source>
        <strain evidence="13 14">DSM 44826</strain>
    </source>
</reference>
<dbReference type="Pfam" id="PF08659">
    <property type="entry name" value="KR"/>
    <property type="match status" value="1"/>
</dbReference>
<dbReference type="GO" id="GO:0004315">
    <property type="term" value="F:3-oxoacyl-[acyl-carrier-protein] synthase activity"/>
    <property type="evidence" value="ECO:0007669"/>
    <property type="project" value="InterPro"/>
</dbReference>
<feature type="compositionally biased region" description="Pro residues" evidence="9">
    <location>
        <begin position="2061"/>
        <end position="2074"/>
    </location>
</feature>
<evidence type="ECO:0000313" key="13">
    <source>
        <dbReference type="EMBL" id="TWF90020.1"/>
    </source>
</evidence>
<dbReference type="Gene3D" id="3.40.47.10">
    <property type="match status" value="1"/>
</dbReference>
<dbReference type="GO" id="GO:0016491">
    <property type="term" value="F:oxidoreductase activity"/>
    <property type="evidence" value="ECO:0007669"/>
    <property type="project" value="InterPro"/>
</dbReference>
<dbReference type="PROSITE" id="PS50075">
    <property type="entry name" value="CARRIER"/>
    <property type="match status" value="1"/>
</dbReference>
<evidence type="ECO:0000256" key="6">
    <source>
        <dbReference type="ARBA" id="ARBA00023268"/>
    </source>
</evidence>
<dbReference type="InterPro" id="IPR057326">
    <property type="entry name" value="KR_dom"/>
</dbReference>
<dbReference type="SMART" id="SM00826">
    <property type="entry name" value="PKS_DH"/>
    <property type="match status" value="1"/>
</dbReference>
<comment type="pathway">
    <text evidence="1">Antibiotic biosynthesis.</text>
</comment>
<dbReference type="InterPro" id="IPR014043">
    <property type="entry name" value="Acyl_transferase_dom"/>
</dbReference>
<feature type="region of interest" description="Disordered" evidence="9">
    <location>
        <begin position="892"/>
        <end position="919"/>
    </location>
</feature>
<dbReference type="OrthoDB" id="9778690at2"/>
<evidence type="ECO:0000259" key="12">
    <source>
        <dbReference type="PROSITE" id="PS52019"/>
    </source>
</evidence>
<name>A0A561TSE0_9ACTN</name>
<dbReference type="Gene3D" id="3.30.70.3290">
    <property type="match status" value="1"/>
</dbReference>
<dbReference type="InterPro" id="IPR013968">
    <property type="entry name" value="PKS_KR"/>
</dbReference>
<dbReference type="InterPro" id="IPR049551">
    <property type="entry name" value="PKS_DH_C"/>
</dbReference>
<evidence type="ECO:0000256" key="3">
    <source>
        <dbReference type="ARBA" id="ARBA00022553"/>
    </source>
</evidence>
<dbReference type="InterPro" id="IPR036291">
    <property type="entry name" value="NAD(P)-bd_dom_sf"/>
</dbReference>
<dbReference type="CDD" id="cd00833">
    <property type="entry name" value="PKS"/>
    <property type="match status" value="1"/>
</dbReference>
<dbReference type="InterPro" id="IPR020807">
    <property type="entry name" value="PKS_DH"/>
</dbReference>
<dbReference type="SUPFAM" id="SSF52151">
    <property type="entry name" value="FabD/lysophospholipase-like"/>
    <property type="match status" value="1"/>
</dbReference>
<feature type="region of interest" description="C-terminal hotdog fold" evidence="8">
    <location>
        <begin position="1042"/>
        <end position="1184"/>
    </location>
</feature>
<dbReference type="SMART" id="SM00823">
    <property type="entry name" value="PKS_PP"/>
    <property type="match status" value="1"/>
</dbReference>
<evidence type="ECO:0000313" key="14">
    <source>
        <dbReference type="Proteomes" id="UP000317940"/>
    </source>
</evidence>
<evidence type="ECO:0000256" key="2">
    <source>
        <dbReference type="ARBA" id="ARBA00022450"/>
    </source>
</evidence>
<dbReference type="PANTHER" id="PTHR43775:SF37">
    <property type="entry name" value="SI:DKEY-61P9.11"/>
    <property type="match status" value="1"/>
</dbReference>
<feature type="compositionally biased region" description="Low complexity" evidence="9">
    <location>
        <begin position="2047"/>
        <end position="2060"/>
    </location>
</feature>
<dbReference type="InterPro" id="IPR009081">
    <property type="entry name" value="PP-bd_ACP"/>
</dbReference>
<feature type="active site" description="Proton acceptor; for dehydratase activity" evidence="8">
    <location>
        <position position="933"/>
    </location>
</feature>
<dbReference type="Pfam" id="PF00698">
    <property type="entry name" value="Acyl_transf_1"/>
    <property type="match status" value="1"/>
</dbReference>
<dbReference type="SUPFAM" id="SSF53901">
    <property type="entry name" value="Thiolase-like"/>
    <property type="match status" value="1"/>
</dbReference>
<feature type="region of interest" description="Disordered" evidence="9">
    <location>
        <begin position="1184"/>
        <end position="1213"/>
    </location>
</feature>
<keyword evidence="3" id="KW-0597">Phosphoprotein</keyword>
<dbReference type="SMART" id="SM00825">
    <property type="entry name" value="PKS_KS"/>
    <property type="match status" value="1"/>
</dbReference>
<dbReference type="InterPro" id="IPR016036">
    <property type="entry name" value="Malonyl_transacylase_ACP-bd"/>
</dbReference>
<dbReference type="RefSeq" id="WP_145909271.1">
    <property type="nucleotide sequence ID" value="NZ_BAAAMZ010000001.1"/>
</dbReference>
<gene>
    <name evidence="13" type="ORF">FHX73_1364</name>
</gene>
<dbReference type="InterPro" id="IPR036736">
    <property type="entry name" value="ACP-like_sf"/>
</dbReference>
<dbReference type="InterPro" id="IPR018201">
    <property type="entry name" value="Ketoacyl_synth_AS"/>
</dbReference>
<dbReference type="SMART" id="SM00822">
    <property type="entry name" value="PKS_KR"/>
    <property type="match status" value="1"/>
</dbReference>
<feature type="domain" description="Ketosynthase family 3 (KS3)" evidence="11">
    <location>
        <begin position="7"/>
        <end position="432"/>
    </location>
</feature>
<dbReference type="InterPro" id="IPR042104">
    <property type="entry name" value="PKS_dehydratase_sf"/>
</dbReference>
<dbReference type="InterPro" id="IPR014031">
    <property type="entry name" value="Ketoacyl_synth_C"/>
</dbReference>
<dbReference type="SMART" id="SM00829">
    <property type="entry name" value="PKS_ER"/>
    <property type="match status" value="1"/>
</dbReference>
<dbReference type="InterPro" id="IPR006162">
    <property type="entry name" value="Ppantetheine_attach_site"/>
</dbReference>
<evidence type="ECO:0000256" key="4">
    <source>
        <dbReference type="ARBA" id="ARBA00022679"/>
    </source>
</evidence>
<dbReference type="SUPFAM" id="SSF55048">
    <property type="entry name" value="Probable ACP-binding domain of malonyl-CoA ACP transacylase"/>
    <property type="match status" value="1"/>
</dbReference>
<dbReference type="InterPro" id="IPR050091">
    <property type="entry name" value="PKS_NRPS_Biosynth_Enz"/>
</dbReference>
<dbReference type="SUPFAM" id="SSF51735">
    <property type="entry name" value="NAD(P)-binding Rossmann-fold domains"/>
    <property type="match status" value="3"/>
</dbReference>
<dbReference type="InterPro" id="IPR016039">
    <property type="entry name" value="Thiolase-like"/>
</dbReference>
<dbReference type="Pfam" id="PF00109">
    <property type="entry name" value="ketoacyl-synt"/>
    <property type="match status" value="1"/>
</dbReference>
<dbReference type="InterPro" id="IPR049900">
    <property type="entry name" value="PKS_mFAS_DH"/>
</dbReference>
<dbReference type="Pfam" id="PF16197">
    <property type="entry name" value="KAsynt_C_assoc"/>
    <property type="match status" value="1"/>
</dbReference>
<dbReference type="Gene3D" id="3.90.180.10">
    <property type="entry name" value="Medium-chain alcohol dehydrogenases, catalytic domain"/>
    <property type="match status" value="1"/>
</dbReference>
<feature type="region of interest" description="N-terminal hotdog fold" evidence="8">
    <location>
        <begin position="886"/>
        <end position="1029"/>
    </location>
</feature>
<dbReference type="GO" id="GO:0004312">
    <property type="term" value="F:fatty acid synthase activity"/>
    <property type="evidence" value="ECO:0007669"/>
    <property type="project" value="TreeGrafter"/>
</dbReference>
<dbReference type="PROSITE" id="PS52004">
    <property type="entry name" value="KS3_2"/>
    <property type="match status" value="1"/>
</dbReference>
<dbReference type="PROSITE" id="PS00606">
    <property type="entry name" value="KS3_1"/>
    <property type="match status" value="1"/>
</dbReference>
<evidence type="ECO:0000256" key="8">
    <source>
        <dbReference type="PROSITE-ProRule" id="PRU01363"/>
    </source>
</evidence>
<dbReference type="SUPFAM" id="SSF47336">
    <property type="entry name" value="ACP-like"/>
    <property type="match status" value="1"/>
</dbReference>
<dbReference type="GO" id="GO:0005886">
    <property type="term" value="C:plasma membrane"/>
    <property type="evidence" value="ECO:0007669"/>
    <property type="project" value="TreeGrafter"/>
</dbReference>
<feature type="active site" description="Proton donor; for dehydratase activity" evidence="8">
    <location>
        <position position="1098"/>
    </location>
</feature>
<dbReference type="PROSITE" id="PS00012">
    <property type="entry name" value="PHOSPHOPANTETHEINE"/>
    <property type="match status" value="1"/>
</dbReference>
<feature type="domain" description="PKS/mFAS DH" evidence="12">
    <location>
        <begin position="886"/>
        <end position="1184"/>
    </location>
</feature>
<dbReference type="Pfam" id="PF08240">
    <property type="entry name" value="ADH_N"/>
    <property type="match status" value="1"/>
</dbReference>